<dbReference type="InterPro" id="IPR016024">
    <property type="entry name" value="ARM-type_fold"/>
</dbReference>
<reference evidence="1" key="1">
    <citation type="thesis" date="2020" institute="ProQuest LLC" country="789 East Eisenhower Parkway, Ann Arbor, MI, USA">
        <title>Comparative Genomics and Chromosome Evolution.</title>
        <authorList>
            <person name="Mudd A.B."/>
        </authorList>
    </citation>
    <scope>NUCLEOTIDE SEQUENCE</scope>
    <source>
        <strain evidence="1">1538</strain>
        <tissue evidence="1">Blood</tissue>
    </source>
</reference>
<comment type="caution">
    <text evidence="1">The sequence shown here is derived from an EMBL/GenBank/DDBJ whole genome shotgun (WGS) entry which is preliminary data.</text>
</comment>
<gene>
    <name evidence="1" type="ORF">GDO54_013457</name>
</gene>
<name>A0AAV3AA63_PYXAD</name>
<dbReference type="InterPro" id="IPR000686">
    <property type="entry name" value="FANCC"/>
</dbReference>
<evidence type="ECO:0000313" key="2">
    <source>
        <dbReference type="Proteomes" id="UP001181693"/>
    </source>
</evidence>
<evidence type="ECO:0000313" key="1">
    <source>
        <dbReference type="EMBL" id="DBA22428.1"/>
    </source>
</evidence>
<dbReference type="GO" id="GO:0034599">
    <property type="term" value="P:cellular response to oxidative stress"/>
    <property type="evidence" value="ECO:0007669"/>
    <property type="project" value="TreeGrafter"/>
</dbReference>
<dbReference type="AlphaFoldDB" id="A0AAV3AA63"/>
<dbReference type="GO" id="GO:0036297">
    <property type="term" value="P:interstrand cross-link repair"/>
    <property type="evidence" value="ECO:0007669"/>
    <property type="project" value="InterPro"/>
</dbReference>
<proteinExistence type="predicted"/>
<organism evidence="1 2">
    <name type="scientific">Pyxicephalus adspersus</name>
    <name type="common">African bullfrog</name>
    <dbReference type="NCBI Taxonomy" id="30357"/>
    <lineage>
        <taxon>Eukaryota</taxon>
        <taxon>Metazoa</taxon>
        <taxon>Chordata</taxon>
        <taxon>Craniata</taxon>
        <taxon>Vertebrata</taxon>
        <taxon>Euteleostomi</taxon>
        <taxon>Amphibia</taxon>
        <taxon>Batrachia</taxon>
        <taxon>Anura</taxon>
        <taxon>Neobatrachia</taxon>
        <taxon>Ranoidea</taxon>
        <taxon>Pyxicephalidae</taxon>
        <taxon>Pyxicephalinae</taxon>
        <taxon>Pyxicephalus</taxon>
    </lineage>
</organism>
<dbReference type="Proteomes" id="UP001181693">
    <property type="component" value="Unassembled WGS sequence"/>
</dbReference>
<dbReference type="SUPFAM" id="SSF48371">
    <property type="entry name" value="ARM repeat"/>
    <property type="match status" value="1"/>
</dbReference>
<dbReference type="PRINTS" id="PR00494">
    <property type="entry name" value="FANCONICGENE"/>
</dbReference>
<dbReference type="PANTHER" id="PTHR16798">
    <property type="entry name" value="FANCONI ANEMIA GROUP C PROTEIN FANCC"/>
    <property type="match status" value="1"/>
</dbReference>
<dbReference type="GO" id="GO:0043240">
    <property type="term" value="C:Fanconi anaemia nuclear complex"/>
    <property type="evidence" value="ECO:0007669"/>
    <property type="project" value="InterPro"/>
</dbReference>
<protein>
    <submittedName>
        <fullName evidence="1">Uncharacterized protein</fullName>
    </submittedName>
</protein>
<keyword evidence="2" id="KW-1185">Reference proteome</keyword>
<dbReference type="Pfam" id="PF02106">
    <property type="entry name" value="Fanconi_C"/>
    <property type="match status" value="1"/>
</dbReference>
<sequence length="206" mass="23338">MCCLACLCSSEPQNVIEIKANSWIQNLVCHLFSSSDQKRNKEVEIIAQLGCSTAEYHDKLLKNIMSSLITQIKRSRPDETKKDALDEHLHTICVTCISVLTLPEVAPLLEALLHYHGSGPREVLDDHFLEAINDAVLRKKIVLSESALLSLWLRHLPSLQKAVLDLFQRLIALRSKSVKEMERMMKDSFLVSALALQRFTFIQTSL</sequence>
<dbReference type="EMBL" id="DYDO01000006">
    <property type="protein sequence ID" value="DBA22428.1"/>
    <property type="molecule type" value="Genomic_DNA"/>
</dbReference>
<dbReference type="PANTHER" id="PTHR16798:SF0">
    <property type="entry name" value="FANCONI ANEMIA GROUP C PROTEIN"/>
    <property type="match status" value="1"/>
</dbReference>
<dbReference type="GO" id="GO:0006289">
    <property type="term" value="P:nucleotide-excision repair"/>
    <property type="evidence" value="ECO:0007669"/>
    <property type="project" value="TreeGrafter"/>
</dbReference>
<accession>A0AAV3AA63</accession>